<dbReference type="NCBIfam" id="NF007718">
    <property type="entry name" value="PRK10410.2-2"/>
    <property type="match status" value="1"/>
</dbReference>
<protein>
    <submittedName>
        <fullName evidence="1">Putative nitrous oxide-regulated protein</fullName>
    </submittedName>
</protein>
<dbReference type="Proteomes" id="UP000190868">
    <property type="component" value="Chromosome"/>
</dbReference>
<reference evidence="2" key="1">
    <citation type="submission" date="2016-09" db="EMBL/GenBank/DDBJ databases">
        <title>Comparative genomics of the Campylobacter concisus group.</title>
        <authorList>
            <person name="Miller W.G."/>
            <person name="Yee E."/>
            <person name="Chapman M.H."/>
            <person name="Huynh S."/>
            <person name="Bono J.L."/>
            <person name="On S.L.W."/>
            <person name="StLeger J."/>
            <person name="Foster G."/>
            <person name="Parker C.T."/>
        </authorList>
    </citation>
    <scope>NUCLEOTIDE SEQUENCE [LARGE SCALE GENOMIC DNA]</scope>
    <source>
        <strain evidence="2">RM18021</strain>
    </source>
</reference>
<dbReference type="Pfam" id="PF11756">
    <property type="entry name" value="YgbA_NO"/>
    <property type="match status" value="1"/>
</dbReference>
<proteinExistence type="predicted"/>
<dbReference type="AlphaFoldDB" id="A0A1S6U6U4"/>
<gene>
    <name evidence="1" type="ORF">CPIN18021_0648</name>
</gene>
<organism evidence="1 2">
    <name type="scientific">Campylobacter pinnipediorum subsp. caledonicus</name>
    <dbReference type="NCBI Taxonomy" id="1874362"/>
    <lineage>
        <taxon>Bacteria</taxon>
        <taxon>Pseudomonadati</taxon>
        <taxon>Campylobacterota</taxon>
        <taxon>Epsilonproteobacteria</taxon>
        <taxon>Campylobacterales</taxon>
        <taxon>Campylobacteraceae</taxon>
        <taxon>Campylobacter</taxon>
    </lineage>
</organism>
<accession>A0A1S6U6U4</accession>
<keyword evidence="2" id="KW-1185">Reference proteome</keyword>
<dbReference type="RefSeq" id="WP_078423119.1">
    <property type="nucleotide sequence ID" value="NZ_CP017018.1"/>
</dbReference>
<dbReference type="GeneID" id="56566280"/>
<sequence length="117" mass="14055">MTKDKFKSEIQTVTKFIQLYCDDKHKDDKKTQRSISVDFNGENNMLNMDVCLCDECMQITNYAYERLKRCPHIEKPRCHKCPHPCYELPIWKQMAKIMRYSGMKLGLNKIKRLIFRD</sequence>
<evidence type="ECO:0000313" key="1">
    <source>
        <dbReference type="EMBL" id="AQW87466.1"/>
    </source>
</evidence>
<name>A0A1S6U6U4_9BACT</name>
<evidence type="ECO:0000313" key="2">
    <source>
        <dbReference type="Proteomes" id="UP000190868"/>
    </source>
</evidence>
<dbReference type="InterPro" id="IPR020483">
    <property type="entry name" value="Uncharacterised_YgbA"/>
</dbReference>
<dbReference type="KEGG" id="cpin:CPIN18020_0643"/>
<dbReference type="EMBL" id="CP017258">
    <property type="protein sequence ID" value="AQW87466.1"/>
    <property type="molecule type" value="Genomic_DNA"/>
</dbReference>